<dbReference type="STRING" id="1801752.A3J61_01610"/>
<evidence type="ECO:0000256" key="3">
    <source>
        <dbReference type="ARBA" id="ARBA00022884"/>
    </source>
</evidence>
<keyword evidence="4 11" id="KW-0689">Ribosomal protein</keyword>
<evidence type="ECO:0000256" key="4">
    <source>
        <dbReference type="ARBA" id="ARBA00022980"/>
    </source>
</evidence>
<dbReference type="Proteomes" id="UP000179686">
    <property type="component" value="Unassembled WGS sequence"/>
</dbReference>
<name>A0A1F6VQY9_9BACT</name>
<dbReference type="Pfam" id="PF01281">
    <property type="entry name" value="Ribosomal_L9_N"/>
    <property type="match status" value="1"/>
</dbReference>
<dbReference type="NCBIfam" id="TIGR00158">
    <property type="entry name" value="L9"/>
    <property type="match status" value="1"/>
</dbReference>
<dbReference type="GO" id="GO:0006412">
    <property type="term" value="P:translation"/>
    <property type="evidence" value="ECO:0007669"/>
    <property type="project" value="InterPro"/>
</dbReference>
<reference evidence="11 12" key="1">
    <citation type="journal article" date="2016" name="Nat. Commun.">
        <title>Thousands of microbial genomes shed light on interconnected biogeochemical processes in an aquifer system.</title>
        <authorList>
            <person name="Anantharaman K."/>
            <person name="Brown C.T."/>
            <person name="Hug L.A."/>
            <person name="Sharon I."/>
            <person name="Castelle C.J."/>
            <person name="Probst A.J."/>
            <person name="Thomas B.C."/>
            <person name="Singh A."/>
            <person name="Wilkins M.J."/>
            <person name="Karaoz U."/>
            <person name="Brodie E.L."/>
            <person name="Williams K.H."/>
            <person name="Hubbard S.S."/>
            <person name="Banfield J.F."/>
        </authorList>
    </citation>
    <scope>NUCLEOTIDE SEQUENCE [LARGE SCALE GENOMIC DNA]</scope>
</reference>
<evidence type="ECO:0000256" key="2">
    <source>
        <dbReference type="ARBA" id="ARBA00022730"/>
    </source>
</evidence>
<dbReference type="InterPro" id="IPR036791">
    <property type="entry name" value="Ribosomal_bL9_C_sf"/>
</dbReference>
<feature type="domain" description="Ribosomal protein L9" evidence="9">
    <location>
        <begin position="1"/>
        <end position="46"/>
    </location>
</feature>
<proteinExistence type="inferred from homology"/>
<dbReference type="InterPro" id="IPR000244">
    <property type="entry name" value="Ribosomal_bL9"/>
</dbReference>
<keyword evidence="8" id="KW-0175">Coiled coil</keyword>
<keyword evidence="3" id="KW-0694">RNA-binding</keyword>
<dbReference type="InterPro" id="IPR020069">
    <property type="entry name" value="Ribosomal_bL9_C"/>
</dbReference>
<dbReference type="AlphaFoldDB" id="A0A1F6VQY9"/>
<accession>A0A1F6VQY9</accession>
<dbReference type="GO" id="GO:0019843">
    <property type="term" value="F:rRNA binding"/>
    <property type="evidence" value="ECO:0007669"/>
    <property type="project" value="UniProtKB-KW"/>
</dbReference>
<dbReference type="InterPro" id="IPR020594">
    <property type="entry name" value="Ribosomal_bL9_bac/chp"/>
</dbReference>
<evidence type="ECO:0000256" key="5">
    <source>
        <dbReference type="ARBA" id="ARBA00023274"/>
    </source>
</evidence>
<evidence type="ECO:0000256" key="1">
    <source>
        <dbReference type="ARBA" id="ARBA00010605"/>
    </source>
</evidence>
<dbReference type="InterPro" id="IPR009027">
    <property type="entry name" value="Ribosomal_bL9/RNase_H1_N"/>
</dbReference>
<keyword evidence="2" id="KW-0699">rRNA-binding</keyword>
<evidence type="ECO:0000313" key="11">
    <source>
        <dbReference type="EMBL" id="OGI72053.1"/>
    </source>
</evidence>
<evidence type="ECO:0000256" key="6">
    <source>
        <dbReference type="ARBA" id="ARBA00035292"/>
    </source>
</evidence>
<dbReference type="Pfam" id="PF03948">
    <property type="entry name" value="Ribosomal_L9_C"/>
    <property type="match status" value="1"/>
</dbReference>
<dbReference type="SUPFAM" id="SSF55653">
    <property type="entry name" value="Ribosomal protein L9 C-domain"/>
    <property type="match status" value="1"/>
</dbReference>
<organism evidence="11 12">
    <name type="scientific">Candidatus Nomurabacteria bacterium RIFCSPHIGHO2_02_FULL_38_15</name>
    <dbReference type="NCBI Taxonomy" id="1801752"/>
    <lineage>
        <taxon>Bacteria</taxon>
        <taxon>Candidatus Nomuraibacteriota</taxon>
    </lineage>
</organism>
<comment type="caution">
    <text evidence="11">The sequence shown here is derived from an EMBL/GenBank/DDBJ whole genome shotgun (WGS) entry which is preliminary data.</text>
</comment>
<feature type="domain" description="Large ribosomal subunit protein bL9 C-terminal" evidence="10">
    <location>
        <begin position="69"/>
        <end position="145"/>
    </location>
</feature>
<evidence type="ECO:0000256" key="8">
    <source>
        <dbReference type="SAM" id="Coils"/>
    </source>
</evidence>
<feature type="coiled-coil region" evidence="8">
    <location>
        <begin position="44"/>
        <end position="78"/>
    </location>
</feature>
<evidence type="ECO:0000256" key="7">
    <source>
        <dbReference type="ARBA" id="ARBA00035456"/>
    </source>
</evidence>
<dbReference type="Gene3D" id="3.10.430.100">
    <property type="entry name" value="Ribosomal protein L9, C-terminal domain"/>
    <property type="match status" value="1"/>
</dbReference>
<dbReference type="SUPFAM" id="SSF55658">
    <property type="entry name" value="L9 N-domain-like"/>
    <property type="match status" value="1"/>
</dbReference>
<evidence type="ECO:0000259" key="10">
    <source>
        <dbReference type="Pfam" id="PF03948"/>
    </source>
</evidence>
<sequence length="146" mass="16472">MKIYLTKSIKGIGREGEVKNFPDGYAQNFIIKKGFGIVATPEVIKKASEKKLQQNQALENAEQKIVNTLAKLNGHEIKIKVQANEYGSLFSSIHKKDILNEIRLAGGGPINEQMFELDEPIKKTGQYPINLKYKIYSAKIKLMVQH</sequence>
<dbReference type="InterPro" id="IPR036935">
    <property type="entry name" value="Ribosomal_bL9_N_sf"/>
</dbReference>
<keyword evidence="5" id="KW-0687">Ribonucleoprotein</keyword>
<evidence type="ECO:0000313" key="12">
    <source>
        <dbReference type="Proteomes" id="UP000179686"/>
    </source>
</evidence>
<dbReference type="GO" id="GO:1990904">
    <property type="term" value="C:ribonucleoprotein complex"/>
    <property type="evidence" value="ECO:0007669"/>
    <property type="project" value="UniProtKB-KW"/>
</dbReference>
<evidence type="ECO:0000259" key="9">
    <source>
        <dbReference type="Pfam" id="PF01281"/>
    </source>
</evidence>
<dbReference type="InterPro" id="IPR020070">
    <property type="entry name" value="Ribosomal_bL9_N"/>
</dbReference>
<dbReference type="EMBL" id="MFUC01000013">
    <property type="protein sequence ID" value="OGI72053.1"/>
    <property type="molecule type" value="Genomic_DNA"/>
</dbReference>
<dbReference type="GO" id="GO:0003735">
    <property type="term" value="F:structural constituent of ribosome"/>
    <property type="evidence" value="ECO:0007669"/>
    <property type="project" value="InterPro"/>
</dbReference>
<protein>
    <recommendedName>
        <fullName evidence="6">Large ribosomal subunit protein bL9</fullName>
    </recommendedName>
    <alternativeName>
        <fullName evidence="7">50S ribosomal protein L9</fullName>
    </alternativeName>
</protein>
<dbReference type="Gene3D" id="3.40.5.10">
    <property type="entry name" value="Ribosomal protein L9, N-terminal domain"/>
    <property type="match status" value="1"/>
</dbReference>
<gene>
    <name evidence="11" type="ORF">A3J61_01610</name>
</gene>
<dbReference type="GO" id="GO:0005840">
    <property type="term" value="C:ribosome"/>
    <property type="evidence" value="ECO:0007669"/>
    <property type="project" value="UniProtKB-KW"/>
</dbReference>
<comment type="similarity">
    <text evidence="1">Belongs to the bacterial ribosomal protein bL9 family.</text>
</comment>
<dbReference type="PANTHER" id="PTHR21368">
    <property type="entry name" value="50S RIBOSOMAL PROTEIN L9"/>
    <property type="match status" value="1"/>
</dbReference>